<organism evidence="3 4">
    <name type="scientific">Candidatus Lokiarchaeum ossiferum</name>
    <dbReference type="NCBI Taxonomy" id="2951803"/>
    <lineage>
        <taxon>Archaea</taxon>
        <taxon>Promethearchaeati</taxon>
        <taxon>Promethearchaeota</taxon>
        <taxon>Promethearchaeia</taxon>
        <taxon>Promethearchaeales</taxon>
        <taxon>Promethearchaeaceae</taxon>
        <taxon>Candidatus Lokiarchaeum</taxon>
    </lineage>
</organism>
<evidence type="ECO:0000313" key="4">
    <source>
        <dbReference type="Proteomes" id="UP001208689"/>
    </source>
</evidence>
<evidence type="ECO:0000256" key="1">
    <source>
        <dbReference type="ARBA" id="ARBA00007637"/>
    </source>
</evidence>
<evidence type="ECO:0000259" key="2">
    <source>
        <dbReference type="Pfam" id="PF01370"/>
    </source>
</evidence>
<dbReference type="InterPro" id="IPR036291">
    <property type="entry name" value="NAD(P)-bd_dom_sf"/>
</dbReference>
<dbReference type="Pfam" id="PF01370">
    <property type="entry name" value="Epimerase"/>
    <property type="match status" value="1"/>
</dbReference>
<dbReference type="InterPro" id="IPR001509">
    <property type="entry name" value="Epimerase_deHydtase"/>
</dbReference>
<reference evidence="3" key="1">
    <citation type="submission" date="2022-09" db="EMBL/GenBank/DDBJ databases">
        <title>Actin cytoskeleton and complex cell architecture in an #Asgard archaeon.</title>
        <authorList>
            <person name="Ponce Toledo R.I."/>
            <person name="Schleper C."/>
            <person name="Rodrigues Oliveira T."/>
            <person name="Wollweber F."/>
            <person name="Xu J."/>
            <person name="Rittmann S."/>
            <person name="Klingl A."/>
            <person name="Pilhofer M."/>
        </authorList>
    </citation>
    <scope>NUCLEOTIDE SEQUENCE</scope>
    <source>
        <strain evidence="3">B-35</strain>
    </source>
</reference>
<dbReference type="SUPFAM" id="SSF51735">
    <property type="entry name" value="NAD(P)-binding Rossmann-fold domains"/>
    <property type="match status" value="1"/>
</dbReference>
<proteinExistence type="inferred from homology"/>
<keyword evidence="3" id="KW-0456">Lyase</keyword>
<accession>A0ABY6HXC6</accession>
<dbReference type="EC" id="4.2.1.47" evidence="3"/>
<dbReference type="Proteomes" id="UP001208689">
    <property type="component" value="Chromosome"/>
</dbReference>
<protein>
    <submittedName>
        <fullName evidence="3">GDP-mannose 4,6-dehydratase</fullName>
        <ecNumber evidence="3">4.2.1.47</ecNumber>
    </submittedName>
</protein>
<dbReference type="GO" id="GO:0008446">
    <property type="term" value="F:GDP-mannose 4,6-dehydratase activity"/>
    <property type="evidence" value="ECO:0007669"/>
    <property type="project" value="UniProtKB-EC"/>
</dbReference>
<dbReference type="InterPro" id="IPR020904">
    <property type="entry name" value="Sc_DH/Rdtase_CS"/>
</dbReference>
<dbReference type="Gene3D" id="3.90.25.10">
    <property type="entry name" value="UDP-galactose 4-epimerase, domain 1"/>
    <property type="match status" value="1"/>
</dbReference>
<gene>
    <name evidence="3" type="ORF">NEF87_004450</name>
</gene>
<dbReference type="PROSITE" id="PS00061">
    <property type="entry name" value="ADH_SHORT"/>
    <property type="match status" value="1"/>
</dbReference>
<keyword evidence="4" id="KW-1185">Reference proteome</keyword>
<comment type="similarity">
    <text evidence="1">Belongs to the NAD(P)-dependent epimerase/dehydratase family.</text>
</comment>
<dbReference type="EMBL" id="CP104013">
    <property type="protein sequence ID" value="UYP48165.1"/>
    <property type="molecule type" value="Genomic_DNA"/>
</dbReference>
<evidence type="ECO:0000313" key="3">
    <source>
        <dbReference type="EMBL" id="UYP48165.1"/>
    </source>
</evidence>
<dbReference type="PANTHER" id="PTHR43000">
    <property type="entry name" value="DTDP-D-GLUCOSE 4,6-DEHYDRATASE-RELATED"/>
    <property type="match status" value="1"/>
</dbReference>
<name>A0ABY6HXC6_9ARCH</name>
<sequence length="317" mass="35454">MLVTGGAGFIGSHLVDYLIAKNHEVIVVDSLIDGYLENIQGHIDTKKCVFVQGDIRDKDLILNQLPVVDMIYHLAADPDVRASVPNPMTSYDHNMNGTMNLLEYMRLKGVKKMVFTSSGGTVYGDVDTFPMTEELVLKPISPYGASKAAAEMYLSAYANAYNIKIGVARYANIFGERSRHGVGFDFYHHLTDNPKELTILGDGLQQKSYLHVSDAIKATYLIGESLDSQEKWYDYYNVGSEEWNTVKEIASLFEKELGLTDVHHKFTGGVKGWVGDVAKMLLSVKKIETLGFSAQVSFEEGVHLYCEWLKKTYPKEN</sequence>
<dbReference type="Gene3D" id="3.40.50.720">
    <property type="entry name" value="NAD(P)-binding Rossmann-like Domain"/>
    <property type="match status" value="1"/>
</dbReference>
<feature type="domain" description="NAD-dependent epimerase/dehydratase" evidence="2">
    <location>
        <begin position="1"/>
        <end position="239"/>
    </location>
</feature>